<dbReference type="Pfam" id="PF01509">
    <property type="entry name" value="TruB_N"/>
    <property type="match status" value="1"/>
</dbReference>
<dbReference type="SUPFAM" id="SSF55120">
    <property type="entry name" value="Pseudouridine synthase"/>
    <property type="match status" value="1"/>
</dbReference>
<dbReference type="Pfam" id="PF16198">
    <property type="entry name" value="TruB_C_2"/>
    <property type="match status" value="1"/>
</dbReference>
<protein>
    <recommendedName>
        <fullName evidence="5">tRNA pseudouridine synthase B</fullName>
        <ecNumber evidence="5">5.4.99.25</ecNumber>
    </recommendedName>
    <alternativeName>
        <fullName evidence="5">tRNA pseudouridine(55) synthase</fullName>
        <shortName evidence="5">Psi55 synthase</shortName>
    </alternativeName>
    <alternativeName>
        <fullName evidence="5">tRNA pseudouridylate synthase</fullName>
    </alternativeName>
    <alternativeName>
        <fullName evidence="5">tRNA-uridine isomerase</fullName>
    </alternativeName>
</protein>
<dbReference type="EMBL" id="LCEY01000020">
    <property type="protein sequence ID" value="KKS80346.1"/>
    <property type="molecule type" value="Genomic_DNA"/>
</dbReference>
<evidence type="ECO:0000256" key="4">
    <source>
        <dbReference type="ARBA" id="ARBA00023235"/>
    </source>
</evidence>
<comment type="caution">
    <text evidence="8">The sequence shown here is derived from an EMBL/GenBank/DDBJ whole genome shotgun (WGS) entry which is preliminary data.</text>
</comment>
<name>A0A0G1EBB2_9BACT</name>
<dbReference type="EC" id="5.4.99.25" evidence="5"/>
<evidence type="ECO:0000256" key="2">
    <source>
        <dbReference type="ARBA" id="ARBA00005642"/>
    </source>
</evidence>
<evidence type="ECO:0000313" key="8">
    <source>
        <dbReference type="EMBL" id="KKS80346.1"/>
    </source>
</evidence>
<dbReference type="GO" id="GO:0003723">
    <property type="term" value="F:RNA binding"/>
    <property type="evidence" value="ECO:0007669"/>
    <property type="project" value="InterPro"/>
</dbReference>
<dbReference type="Proteomes" id="UP000034611">
    <property type="component" value="Unassembled WGS sequence"/>
</dbReference>
<comment type="catalytic activity">
    <reaction evidence="1 5">
        <text>uridine(55) in tRNA = pseudouridine(55) in tRNA</text>
        <dbReference type="Rhea" id="RHEA:42532"/>
        <dbReference type="Rhea" id="RHEA-COMP:10101"/>
        <dbReference type="Rhea" id="RHEA-COMP:10102"/>
        <dbReference type="ChEBI" id="CHEBI:65314"/>
        <dbReference type="ChEBI" id="CHEBI:65315"/>
        <dbReference type="EC" id="5.4.99.25"/>
    </reaction>
</comment>
<dbReference type="PANTHER" id="PTHR13767:SF2">
    <property type="entry name" value="PSEUDOURIDYLATE SYNTHASE TRUB1"/>
    <property type="match status" value="1"/>
</dbReference>
<proteinExistence type="inferred from homology"/>
<dbReference type="HAMAP" id="MF_01080">
    <property type="entry name" value="TruB_bact"/>
    <property type="match status" value="1"/>
</dbReference>
<evidence type="ECO:0000256" key="3">
    <source>
        <dbReference type="ARBA" id="ARBA00022694"/>
    </source>
</evidence>
<dbReference type="AlphaFoldDB" id="A0A0G1EBB2"/>
<dbReference type="GO" id="GO:1990481">
    <property type="term" value="P:mRNA pseudouridine synthesis"/>
    <property type="evidence" value="ECO:0007669"/>
    <property type="project" value="TreeGrafter"/>
</dbReference>
<reference evidence="8 9" key="1">
    <citation type="journal article" date="2015" name="Nature">
        <title>rRNA introns, odd ribosomes, and small enigmatic genomes across a large radiation of phyla.</title>
        <authorList>
            <person name="Brown C.T."/>
            <person name="Hug L.A."/>
            <person name="Thomas B.C."/>
            <person name="Sharon I."/>
            <person name="Castelle C.J."/>
            <person name="Singh A."/>
            <person name="Wilkins M.J."/>
            <person name="Williams K.H."/>
            <person name="Banfield J.F."/>
        </authorList>
    </citation>
    <scope>NUCLEOTIDE SEQUENCE [LARGE SCALE GENOMIC DNA]</scope>
</reference>
<dbReference type="InterPro" id="IPR032819">
    <property type="entry name" value="TruB_C"/>
</dbReference>
<dbReference type="GO" id="GO:0031119">
    <property type="term" value="P:tRNA pseudouridine synthesis"/>
    <property type="evidence" value="ECO:0007669"/>
    <property type="project" value="UniProtKB-UniRule"/>
</dbReference>
<evidence type="ECO:0000313" key="9">
    <source>
        <dbReference type="Proteomes" id="UP000034611"/>
    </source>
</evidence>
<comment type="similarity">
    <text evidence="2 5">Belongs to the pseudouridine synthase TruB family. Type 1 subfamily.</text>
</comment>
<keyword evidence="3 5" id="KW-0819">tRNA processing</keyword>
<dbReference type="InterPro" id="IPR002501">
    <property type="entry name" value="PsdUridine_synth_N"/>
</dbReference>
<comment type="function">
    <text evidence="5">Responsible for synthesis of pseudouridine from uracil-55 in the psi GC loop of transfer RNAs.</text>
</comment>
<dbReference type="InterPro" id="IPR014780">
    <property type="entry name" value="tRNA_psdUridine_synth_TruB"/>
</dbReference>
<feature type="active site" description="Nucleophile" evidence="5">
    <location>
        <position position="36"/>
    </location>
</feature>
<evidence type="ECO:0000259" key="7">
    <source>
        <dbReference type="Pfam" id="PF16198"/>
    </source>
</evidence>
<evidence type="ECO:0000256" key="1">
    <source>
        <dbReference type="ARBA" id="ARBA00000385"/>
    </source>
</evidence>
<dbReference type="InterPro" id="IPR020103">
    <property type="entry name" value="PsdUridine_synth_cat_dom_sf"/>
</dbReference>
<feature type="domain" description="tRNA pseudouridylate synthase B C-terminal" evidence="7">
    <location>
        <begin position="173"/>
        <end position="206"/>
    </location>
</feature>
<organism evidence="8 9">
    <name type="scientific">Candidatus Woesebacteria bacterium GW2011_GWC1_43_10b</name>
    <dbReference type="NCBI Taxonomy" id="1618585"/>
    <lineage>
        <taxon>Bacteria</taxon>
        <taxon>Candidatus Woeseibacteriota</taxon>
    </lineage>
</organism>
<dbReference type="NCBIfam" id="TIGR00431">
    <property type="entry name" value="TruB"/>
    <property type="match status" value="1"/>
</dbReference>
<dbReference type="Gene3D" id="3.30.2350.10">
    <property type="entry name" value="Pseudouridine synthase"/>
    <property type="match status" value="1"/>
</dbReference>
<accession>A0A0G1EBB2</accession>
<feature type="domain" description="Pseudouridine synthase II N-terminal" evidence="6">
    <location>
        <begin position="21"/>
        <end position="172"/>
    </location>
</feature>
<keyword evidence="4 5" id="KW-0413">Isomerase</keyword>
<evidence type="ECO:0000259" key="6">
    <source>
        <dbReference type="Pfam" id="PF01509"/>
    </source>
</evidence>
<evidence type="ECO:0000256" key="5">
    <source>
        <dbReference type="HAMAP-Rule" id="MF_01080"/>
    </source>
</evidence>
<dbReference type="PATRIC" id="fig|1618585.3.peg.251"/>
<sequence>MLLLVDKPQGVSSHDVVDKVRELTGEKRVGHAGTLDPNATGLLIVGVGRESTRKLGDLSKNTKKIYEAEIFLGEERDTDDIEGKITSTNEQVSSPTQKRVKQILNMFLGETDQVPPAFSAIKKGGRKAYDLSRRGQKVELESRKVTIYSIELLEYKYPILKVRCEVSSGTYIRALARDIGRKLAVGAYLKNLRRTKIGKFSVKEAISLW</sequence>
<dbReference type="PANTHER" id="PTHR13767">
    <property type="entry name" value="TRNA-PSEUDOURIDINE SYNTHASE"/>
    <property type="match status" value="1"/>
</dbReference>
<gene>
    <name evidence="5" type="primary">truB</name>
    <name evidence="8" type="ORF">UV56_C0020G0005</name>
</gene>
<dbReference type="CDD" id="cd02573">
    <property type="entry name" value="PseudoU_synth_EcTruB"/>
    <property type="match status" value="1"/>
</dbReference>
<dbReference type="GO" id="GO:0160148">
    <property type="term" value="F:tRNA pseudouridine(55) synthase activity"/>
    <property type="evidence" value="ECO:0007669"/>
    <property type="project" value="UniProtKB-EC"/>
</dbReference>